<dbReference type="Proteomes" id="UP000183299">
    <property type="component" value="Unassembled WGS sequence"/>
</dbReference>
<evidence type="ECO:0000313" key="1">
    <source>
        <dbReference type="EMBL" id="SFK07473.1"/>
    </source>
</evidence>
<gene>
    <name evidence="1" type="ORF">SAMN04488138_12612</name>
</gene>
<organism evidence="1 2">
    <name type="scientific">Celeribacter halophilus</name>
    <dbReference type="NCBI Taxonomy" id="576117"/>
    <lineage>
        <taxon>Bacteria</taxon>
        <taxon>Pseudomonadati</taxon>
        <taxon>Pseudomonadota</taxon>
        <taxon>Alphaproteobacteria</taxon>
        <taxon>Rhodobacterales</taxon>
        <taxon>Roseobacteraceae</taxon>
        <taxon>Celeribacter</taxon>
    </lineage>
</organism>
<reference evidence="1 2" key="1">
    <citation type="submission" date="2016-10" db="EMBL/GenBank/DDBJ databases">
        <authorList>
            <person name="de Groot N.N."/>
        </authorList>
    </citation>
    <scope>NUCLEOTIDE SEQUENCE [LARGE SCALE GENOMIC DNA]</scope>
    <source>
        <strain evidence="1 2">CGMCC 1.8891</strain>
    </source>
</reference>
<dbReference type="AlphaFoldDB" id="A0A1I3WJX4"/>
<dbReference type="EMBL" id="FORY01000026">
    <property type="protein sequence ID" value="SFK07473.1"/>
    <property type="molecule type" value="Genomic_DNA"/>
</dbReference>
<protein>
    <submittedName>
        <fullName evidence="1">Uncharacterized protein</fullName>
    </submittedName>
</protein>
<dbReference type="STRING" id="576117.SAMN04488138_12612"/>
<keyword evidence="2" id="KW-1185">Reference proteome</keyword>
<proteinExistence type="predicted"/>
<accession>A0A1I3WJX4</accession>
<evidence type="ECO:0000313" key="2">
    <source>
        <dbReference type="Proteomes" id="UP000183299"/>
    </source>
</evidence>
<sequence length="71" mass="7486">MDYLCRRPDSMDWKGTFATCSLKPLFEIVPPSDAPFDAVGGNRSFAALVTANKSKSKADFGGASQAAENAG</sequence>
<name>A0A1I3WJX4_9RHOB</name>